<dbReference type="OrthoDB" id="10250354at2759"/>
<sequence length="106" mass="11503">MTNIATQNHYQVLGVSSTATLDDIKAAYRKLQLQHHTDRTRELNPADCAKGEAISKAGTDARILQRAITTKSSTGAASPVSGITEVQNPDRGLGRRYISITMLHVQ</sequence>
<reference evidence="2" key="1">
    <citation type="journal article" date="2020" name="Stud. Mycol.">
        <title>101 Dothideomycetes genomes: a test case for predicting lifestyles and emergence of pathogens.</title>
        <authorList>
            <person name="Haridas S."/>
            <person name="Albert R."/>
            <person name="Binder M."/>
            <person name="Bloem J."/>
            <person name="Labutti K."/>
            <person name="Salamov A."/>
            <person name="Andreopoulos B."/>
            <person name="Baker S."/>
            <person name="Barry K."/>
            <person name="Bills G."/>
            <person name="Bluhm B."/>
            <person name="Cannon C."/>
            <person name="Castanera R."/>
            <person name="Culley D."/>
            <person name="Daum C."/>
            <person name="Ezra D."/>
            <person name="Gonzalez J."/>
            <person name="Henrissat B."/>
            <person name="Kuo A."/>
            <person name="Liang C."/>
            <person name="Lipzen A."/>
            <person name="Lutzoni F."/>
            <person name="Magnuson J."/>
            <person name="Mondo S."/>
            <person name="Nolan M."/>
            <person name="Ohm R."/>
            <person name="Pangilinan J."/>
            <person name="Park H.-J."/>
            <person name="Ramirez L."/>
            <person name="Alfaro M."/>
            <person name="Sun H."/>
            <person name="Tritt A."/>
            <person name="Yoshinaga Y."/>
            <person name="Zwiers L.-H."/>
            <person name="Turgeon B."/>
            <person name="Goodwin S."/>
            <person name="Spatafora J."/>
            <person name="Crous P."/>
            <person name="Grigoriev I."/>
        </authorList>
    </citation>
    <scope>NUCLEOTIDE SEQUENCE</scope>
    <source>
        <strain evidence="2">CBS 161.51</strain>
    </source>
</reference>
<dbReference type="InterPro" id="IPR001623">
    <property type="entry name" value="DnaJ_domain"/>
</dbReference>
<organism evidence="2 3">
    <name type="scientific">Clathrospora elynae</name>
    <dbReference type="NCBI Taxonomy" id="706981"/>
    <lineage>
        <taxon>Eukaryota</taxon>
        <taxon>Fungi</taxon>
        <taxon>Dikarya</taxon>
        <taxon>Ascomycota</taxon>
        <taxon>Pezizomycotina</taxon>
        <taxon>Dothideomycetes</taxon>
        <taxon>Pleosporomycetidae</taxon>
        <taxon>Pleosporales</taxon>
        <taxon>Diademaceae</taxon>
        <taxon>Clathrospora</taxon>
    </lineage>
</organism>
<dbReference type="PROSITE" id="PS50076">
    <property type="entry name" value="DNAJ_2"/>
    <property type="match status" value="1"/>
</dbReference>
<feature type="domain" description="J" evidence="1">
    <location>
        <begin position="8"/>
        <end position="69"/>
    </location>
</feature>
<protein>
    <recommendedName>
        <fullName evidence="1">J domain-containing protein</fullName>
    </recommendedName>
</protein>
<evidence type="ECO:0000259" key="1">
    <source>
        <dbReference type="PROSITE" id="PS50076"/>
    </source>
</evidence>
<dbReference type="SUPFAM" id="SSF46565">
    <property type="entry name" value="Chaperone J-domain"/>
    <property type="match status" value="1"/>
</dbReference>
<dbReference type="SMART" id="SM00271">
    <property type="entry name" value="DnaJ"/>
    <property type="match status" value="1"/>
</dbReference>
<dbReference type="InterPro" id="IPR036869">
    <property type="entry name" value="J_dom_sf"/>
</dbReference>
<dbReference type="CDD" id="cd06257">
    <property type="entry name" value="DnaJ"/>
    <property type="match status" value="1"/>
</dbReference>
<proteinExistence type="predicted"/>
<gene>
    <name evidence="2" type="ORF">EJ02DRAFT_362985</name>
</gene>
<dbReference type="PRINTS" id="PR00625">
    <property type="entry name" value="JDOMAIN"/>
</dbReference>
<accession>A0A6A5SBD8</accession>
<name>A0A6A5SBD8_9PLEO</name>
<dbReference type="AlphaFoldDB" id="A0A6A5SBD8"/>
<evidence type="ECO:0000313" key="3">
    <source>
        <dbReference type="Proteomes" id="UP000800038"/>
    </source>
</evidence>
<evidence type="ECO:0000313" key="2">
    <source>
        <dbReference type="EMBL" id="KAF1934757.1"/>
    </source>
</evidence>
<dbReference type="Proteomes" id="UP000800038">
    <property type="component" value="Unassembled WGS sequence"/>
</dbReference>
<dbReference type="Pfam" id="PF00226">
    <property type="entry name" value="DnaJ"/>
    <property type="match status" value="1"/>
</dbReference>
<dbReference type="Gene3D" id="1.10.287.110">
    <property type="entry name" value="DnaJ domain"/>
    <property type="match status" value="1"/>
</dbReference>
<dbReference type="EMBL" id="ML976381">
    <property type="protein sequence ID" value="KAF1934757.1"/>
    <property type="molecule type" value="Genomic_DNA"/>
</dbReference>
<keyword evidence="3" id="KW-1185">Reference proteome</keyword>